<dbReference type="InterPro" id="IPR036388">
    <property type="entry name" value="WH-like_DNA-bd_sf"/>
</dbReference>
<dbReference type="Pfam" id="PF00126">
    <property type="entry name" value="HTH_1"/>
    <property type="match status" value="1"/>
</dbReference>
<dbReference type="GO" id="GO:0000976">
    <property type="term" value="F:transcription cis-regulatory region binding"/>
    <property type="evidence" value="ECO:0007669"/>
    <property type="project" value="TreeGrafter"/>
</dbReference>
<evidence type="ECO:0000256" key="3">
    <source>
        <dbReference type="ARBA" id="ARBA00023125"/>
    </source>
</evidence>
<dbReference type="CDD" id="cd05466">
    <property type="entry name" value="PBP2_LTTR_substrate"/>
    <property type="match status" value="1"/>
</dbReference>
<dbReference type="InterPro" id="IPR036390">
    <property type="entry name" value="WH_DNA-bd_sf"/>
</dbReference>
<dbReference type="EMBL" id="JAVRIE010000007">
    <property type="protein sequence ID" value="MDT0584119.1"/>
    <property type="molecule type" value="Genomic_DNA"/>
</dbReference>
<dbReference type="PROSITE" id="PS50931">
    <property type="entry name" value="HTH_LYSR"/>
    <property type="match status" value="1"/>
</dbReference>
<dbReference type="Proteomes" id="UP001249020">
    <property type="component" value="Unassembled WGS sequence"/>
</dbReference>
<comment type="caution">
    <text evidence="6">The sequence shown here is derived from an EMBL/GenBank/DDBJ whole genome shotgun (WGS) entry which is preliminary data.</text>
</comment>
<dbReference type="RefSeq" id="WP_311362931.1">
    <property type="nucleotide sequence ID" value="NZ_JAVRIE010000007.1"/>
</dbReference>
<dbReference type="PRINTS" id="PR00039">
    <property type="entry name" value="HTHLYSR"/>
</dbReference>
<keyword evidence="7" id="KW-1185">Reference proteome</keyword>
<dbReference type="Gene3D" id="1.10.10.10">
    <property type="entry name" value="Winged helix-like DNA-binding domain superfamily/Winged helix DNA-binding domain"/>
    <property type="match status" value="1"/>
</dbReference>
<keyword evidence="2" id="KW-0805">Transcription regulation</keyword>
<dbReference type="SUPFAM" id="SSF53850">
    <property type="entry name" value="Periplasmic binding protein-like II"/>
    <property type="match status" value="1"/>
</dbReference>
<dbReference type="Gene3D" id="3.40.190.290">
    <property type="match status" value="1"/>
</dbReference>
<evidence type="ECO:0000256" key="1">
    <source>
        <dbReference type="ARBA" id="ARBA00009437"/>
    </source>
</evidence>
<dbReference type="PANTHER" id="PTHR30126">
    <property type="entry name" value="HTH-TYPE TRANSCRIPTIONAL REGULATOR"/>
    <property type="match status" value="1"/>
</dbReference>
<organism evidence="6 7">
    <name type="scientific">Brumicola blandensis</name>
    <dbReference type="NCBI Taxonomy" id="3075611"/>
    <lineage>
        <taxon>Bacteria</taxon>
        <taxon>Pseudomonadati</taxon>
        <taxon>Pseudomonadota</taxon>
        <taxon>Gammaproteobacteria</taxon>
        <taxon>Alteromonadales</taxon>
        <taxon>Alteromonadaceae</taxon>
        <taxon>Brumicola</taxon>
    </lineage>
</organism>
<proteinExistence type="inferred from homology"/>
<reference evidence="6 7" key="1">
    <citation type="submission" date="2023-09" db="EMBL/GenBank/DDBJ databases">
        <authorList>
            <person name="Rey-Velasco X."/>
        </authorList>
    </citation>
    <scope>NUCLEOTIDE SEQUENCE [LARGE SCALE GENOMIC DNA]</scope>
    <source>
        <strain evidence="6 7">W409</strain>
    </source>
</reference>
<protein>
    <submittedName>
        <fullName evidence="6">LysR family transcriptional regulator</fullName>
    </submittedName>
</protein>
<dbReference type="FunFam" id="1.10.10.10:FF:000001">
    <property type="entry name" value="LysR family transcriptional regulator"/>
    <property type="match status" value="1"/>
</dbReference>
<dbReference type="GO" id="GO:0003700">
    <property type="term" value="F:DNA-binding transcription factor activity"/>
    <property type="evidence" value="ECO:0007669"/>
    <property type="project" value="InterPro"/>
</dbReference>
<name>A0AAW8R602_9ALTE</name>
<gene>
    <name evidence="6" type="ORF">RM544_16345</name>
</gene>
<feature type="domain" description="HTH lysR-type" evidence="5">
    <location>
        <begin position="2"/>
        <end position="59"/>
    </location>
</feature>
<dbReference type="InterPro" id="IPR005119">
    <property type="entry name" value="LysR_subst-bd"/>
</dbReference>
<dbReference type="AlphaFoldDB" id="A0AAW8R602"/>
<dbReference type="SUPFAM" id="SSF46785">
    <property type="entry name" value="Winged helix' DNA-binding domain"/>
    <property type="match status" value="1"/>
</dbReference>
<evidence type="ECO:0000313" key="7">
    <source>
        <dbReference type="Proteomes" id="UP001249020"/>
    </source>
</evidence>
<keyword evidence="4" id="KW-0804">Transcription</keyword>
<keyword evidence="3" id="KW-0238">DNA-binding</keyword>
<evidence type="ECO:0000259" key="5">
    <source>
        <dbReference type="PROSITE" id="PS50931"/>
    </source>
</evidence>
<evidence type="ECO:0000256" key="2">
    <source>
        <dbReference type="ARBA" id="ARBA00023015"/>
    </source>
</evidence>
<evidence type="ECO:0000313" key="6">
    <source>
        <dbReference type="EMBL" id="MDT0584119.1"/>
    </source>
</evidence>
<accession>A0AAW8R602</accession>
<sequence length="291" mass="32943">MINPIWLNTFCTLVEVNHFTQTAERLYMTQSGVSQHIKKLEQQVGCALLERHGKTFSLTIHGQNLYQKGRLLLKEWQFLEQQLKDDSSTSGLIKIQSPGSCGLQFYQQLLALQTKHRSLSIDYRFAPNISVEQAIANHQADIGFMTQEPSLGEVSNYKIGTERLLLVTARNINNPTWQTLCDAGFIAHPDGQHHAQLLFSANYPEFEHIDQIKQTGFSNQISLILEPVCLGLGFTVLPATAVSTFNKPELINVHQLANSVNENIYVCYHRNRPLLKRMNTVIELIKTSLDP</sequence>
<dbReference type="InterPro" id="IPR000847">
    <property type="entry name" value="LysR_HTH_N"/>
</dbReference>
<dbReference type="Pfam" id="PF03466">
    <property type="entry name" value="LysR_substrate"/>
    <property type="match status" value="1"/>
</dbReference>
<comment type="similarity">
    <text evidence="1">Belongs to the LysR transcriptional regulatory family.</text>
</comment>
<evidence type="ECO:0000256" key="4">
    <source>
        <dbReference type="ARBA" id="ARBA00023163"/>
    </source>
</evidence>
<dbReference type="PANTHER" id="PTHR30126:SF99">
    <property type="entry name" value="TRANSCRIPTIONAL REGULATOR LYSR FAMILY"/>
    <property type="match status" value="1"/>
</dbReference>